<dbReference type="HAMAP" id="MF_00402">
    <property type="entry name" value="Ribosomal_bL19"/>
    <property type="match status" value="1"/>
</dbReference>
<gene>
    <name evidence="6" type="primary">rplS</name>
    <name evidence="8" type="ORF">EZJ44_07805</name>
</gene>
<dbReference type="GO" id="GO:0006412">
    <property type="term" value="P:translation"/>
    <property type="evidence" value="ECO:0007669"/>
    <property type="project" value="UniProtKB-UniRule"/>
</dbReference>
<dbReference type="OrthoDB" id="9803541at2"/>
<comment type="function">
    <text evidence="1 6 7">This protein is located at the 30S-50S ribosomal subunit interface and may play a role in the structure and function of the aminoacyl-tRNA binding site.</text>
</comment>
<organism evidence="8 9">
    <name type="scientific">Arcanobacterium bovis</name>
    <dbReference type="NCBI Taxonomy" id="2529275"/>
    <lineage>
        <taxon>Bacteria</taxon>
        <taxon>Bacillati</taxon>
        <taxon>Actinomycetota</taxon>
        <taxon>Actinomycetes</taxon>
        <taxon>Actinomycetales</taxon>
        <taxon>Actinomycetaceae</taxon>
        <taxon>Arcanobacterium</taxon>
    </lineage>
</organism>
<dbReference type="InterPro" id="IPR008991">
    <property type="entry name" value="Translation_prot_SH3-like_sf"/>
</dbReference>
<keyword evidence="3 6" id="KW-0689">Ribosomal protein</keyword>
<dbReference type="InterPro" id="IPR038657">
    <property type="entry name" value="Ribosomal_bL19_sf"/>
</dbReference>
<dbReference type="PROSITE" id="PS01015">
    <property type="entry name" value="RIBOSOMAL_L19"/>
    <property type="match status" value="1"/>
</dbReference>
<dbReference type="InterPro" id="IPR001857">
    <property type="entry name" value="Ribosomal_bL19"/>
</dbReference>
<protein>
    <recommendedName>
        <fullName evidence="5 6">Large ribosomal subunit protein bL19</fullName>
    </recommendedName>
</protein>
<keyword evidence="9" id="KW-1185">Reference proteome</keyword>
<dbReference type="PRINTS" id="PR00061">
    <property type="entry name" value="RIBOSOMALL19"/>
</dbReference>
<evidence type="ECO:0000313" key="9">
    <source>
        <dbReference type="Proteomes" id="UP000293036"/>
    </source>
</evidence>
<dbReference type="RefSeq" id="WP_131282071.1">
    <property type="nucleotide sequence ID" value="NZ_JBHSLR010000005.1"/>
</dbReference>
<accession>A0A4Q9UZ20</accession>
<dbReference type="SUPFAM" id="SSF50104">
    <property type="entry name" value="Translation proteins SH3-like domain"/>
    <property type="match status" value="1"/>
</dbReference>
<evidence type="ECO:0000256" key="3">
    <source>
        <dbReference type="ARBA" id="ARBA00022980"/>
    </source>
</evidence>
<evidence type="ECO:0000256" key="7">
    <source>
        <dbReference type="RuleBase" id="RU000559"/>
    </source>
</evidence>
<evidence type="ECO:0000256" key="5">
    <source>
        <dbReference type="ARBA" id="ARBA00035171"/>
    </source>
</evidence>
<dbReference type="Proteomes" id="UP000293036">
    <property type="component" value="Unassembled WGS sequence"/>
</dbReference>
<dbReference type="FunFam" id="2.30.30.790:FF:000001">
    <property type="entry name" value="50S ribosomal protein L19"/>
    <property type="match status" value="1"/>
</dbReference>
<dbReference type="PANTHER" id="PTHR15680:SF9">
    <property type="entry name" value="LARGE RIBOSOMAL SUBUNIT PROTEIN BL19M"/>
    <property type="match status" value="1"/>
</dbReference>
<dbReference type="GO" id="GO:0022625">
    <property type="term" value="C:cytosolic large ribosomal subunit"/>
    <property type="evidence" value="ECO:0007669"/>
    <property type="project" value="TreeGrafter"/>
</dbReference>
<proteinExistence type="inferred from homology"/>
<dbReference type="PIRSF" id="PIRSF002191">
    <property type="entry name" value="Ribosomal_L19"/>
    <property type="match status" value="1"/>
</dbReference>
<name>A0A4Q9UZ20_9ACTO</name>
<dbReference type="GO" id="GO:0003735">
    <property type="term" value="F:structural constituent of ribosome"/>
    <property type="evidence" value="ECO:0007669"/>
    <property type="project" value="InterPro"/>
</dbReference>
<keyword evidence="4 6" id="KW-0687">Ribonucleoprotein</keyword>
<dbReference type="NCBIfam" id="TIGR01024">
    <property type="entry name" value="rplS_bact"/>
    <property type="match status" value="1"/>
</dbReference>
<reference evidence="8 9" key="1">
    <citation type="submission" date="2019-02" db="EMBL/GenBank/DDBJ databases">
        <title>Arcanobacterium bovis sp. nov., isolated from the milk of a cow with mastitis.</title>
        <authorList>
            <person name="Sammra O."/>
            <person name="Foster G."/>
            <person name="Hassan A."/>
            <person name="Alssahen M."/>
            <person name="Laemmler C."/>
            <person name="Borowiak M."/>
            <person name="Malorny B."/>
            <person name="Abdulmawjood A."/>
        </authorList>
    </citation>
    <scope>NUCLEOTIDE SEQUENCE [LARGE SCALE GENOMIC DNA]</scope>
    <source>
        <strain evidence="8 9">C605018/01/1</strain>
    </source>
</reference>
<evidence type="ECO:0000256" key="1">
    <source>
        <dbReference type="ARBA" id="ARBA00002349"/>
    </source>
</evidence>
<evidence type="ECO:0000256" key="4">
    <source>
        <dbReference type="ARBA" id="ARBA00023274"/>
    </source>
</evidence>
<evidence type="ECO:0000256" key="6">
    <source>
        <dbReference type="HAMAP-Rule" id="MF_00402"/>
    </source>
</evidence>
<dbReference type="Pfam" id="PF01245">
    <property type="entry name" value="Ribosomal_L19"/>
    <property type="match status" value="1"/>
</dbReference>
<dbReference type="InterPro" id="IPR018257">
    <property type="entry name" value="Ribosomal_bL19_CS"/>
</dbReference>
<sequence>MEIPQSVAQSQLIERPDFRPGDTVKVNVKVVEGNRHRIQVFQGVVIARKGGNGVGSTFTVRKVSFGVGVERKFPLHSPNVDSIEVVTRGDVRRAKLYYLRDLHGKAAKIKEKRTDNK</sequence>
<dbReference type="EMBL" id="SJDT01000006">
    <property type="protein sequence ID" value="TBW20982.1"/>
    <property type="molecule type" value="Genomic_DNA"/>
</dbReference>
<dbReference type="Gene3D" id="2.30.30.790">
    <property type="match status" value="1"/>
</dbReference>
<dbReference type="AlphaFoldDB" id="A0A4Q9UZ20"/>
<dbReference type="PANTHER" id="PTHR15680">
    <property type="entry name" value="RIBOSOMAL PROTEIN L19"/>
    <property type="match status" value="1"/>
</dbReference>
<evidence type="ECO:0000313" key="8">
    <source>
        <dbReference type="EMBL" id="TBW20982.1"/>
    </source>
</evidence>
<comment type="caution">
    <text evidence="8">The sequence shown here is derived from an EMBL/GenBank/DDBJ whole genome shotgun (WGS) entry which is preliminary data.</text>
</comment>
<comment type="similarity">
    <text evidence="2 6 7">Belongs to the bacterial ribosomal protein bL19 family.</text>
</comment>
<evidence type="ECO:0000256" key="2">
    <source>
        <dbReference type="ARBA" id="ARBA00005781"/>
    </source>
</evidence>